<reference evidence="1 2" key="1">
    <citation type="submission" date="2018-08" db="EMBL/GenBank/DDBJ databases">
        <authorList>
            <person name="Muller C M."/>
        </authorList>
    </citation>
    <scope>NUCLEOTIDE SEQUENCE [LARGE SCALE GENOMIC DNA]</scope>
</reference>
<gene>
    <name evidence="1" type="ORF">BGT96224V316_LOCUS409</name>
</gene>
<evidence type="ECO:0000313" key="2">
    <source>
        <dbReference type="Proteomes" id="UP000324639"/>
    </source>
</evidence>
<organism evidence="1 2">
    <name type="scientific">Blumeria graminis f. sp. tritici</name>
    <dbReference type="NCBI Taxonomy" id="62690"/>
    <lineage>
        <taxon>Eukaryota</taxon>
        <taxon>Fungi</taxon>
        <taxon>Dikarya</taxon>
        <taxon>Ascomycota</taxon>
        <taxon>Pezizomycotina</taxon>
        <taxon>Leotiomycetes</taxon>
        <taxon>Erysiphales</taxon>
        <taxon>Erysiphaceae</taxon>
        <taxon>Blumeria</taxon>
    </lineage>
</organism>
<name>A0A9X9PQM9_BLUGR</name>
<accession>A0A9X9PQM9</accession>
<dbReference type="EMBL" id="LR026984">
    <property type="protein sequence ID" value="VCU39161.1"/>
    <property type="molecule type" value="Genomic_DNA"/>
</dbReference>
<protein>
    <submittedName>
        <fullName evidence="1">Bgt-20512</fullName>
    </submittedName>
</protein>
<evidence type="ECO:0000313" key="1">
    <source>
        <dbReference type="EMBL" id="VCU39161.1"/>
    </source>
</evidence>
<sequence>MTHFNSKALIPRISFAKTADRCVCLSWTVDFPRLTTKRNFSKTLSYPSMPQSYTEFSPRKMWSEPSPSQAEYVPWLPKQYQKTPPRAEPRHFVSLTYFSSVKCTFAIEVLARTILFNM</sequence>
<keyword evidence="2" id="KW-1185">Reference proteome</keyword>
<dbReference type="Proteomes" id="UP000324639">
    <property type="component" value="Chromosome Bgt_-01"/>
</dbReference>
<proteinExistence type="predicted"/>
<dbReference type="AlphaFoldDB" id="A0A9X9PQM9"/>